<comment type="caution">
    <text evidence="3">The sequence shown here is derived from an EMBL/GenBank/DDBJ whole genome shotgun (WGS) entry which is preliminary data.</text>
</comment>
<keyword evidence="2" id="KW-0812">Transmembrane</keyword>
<protein>
    <recommendedName>
        <fullName evidence="5">Peptidase</fullName>
    </recommendedName>
</protein>
<keyword evidence="2" id="KW-0472">Membrane</keyword>
<dbReference type="Proteomes" id="UP000653076">
    <property type="component" value="Unassembled WGS sequence"/>
</dbReference>
<dbReference type="RefSeq" id="WP_204032508.1">
    <property type="nucleotide sequence ID" value="NZ_BOPC01000007.1"/>
</dbReference>
<accession>A0ABQ4J566</accession>
<gene>
    <name evidence="3" type="ORF">Vqi01_04560</name>
</gene>
<keyword evidence="2" id="KW-1133">Transmembrane helix</keyword>
<feature type="region of interest" description="Disordered" evidence="1">
    <location>
        <begin position="247"/>
        <end position="362"/>
    </location>
</feature>
<sequence>MRAGDLLRQLDQLLLPRLAAVLTRLAQAPVRGSLLGWVAVLSCSAVLFTAVLATGGPPVPDRTVGEVTRVGVADGDSIPGYERAAAAALAALDVAPGDGTYALVSLTEYLTPQSVATVVGDVRVAAVFGRVPLPERQTEIVRIPAQRLPEDVMSGMTELAVRKEREAADYRSRAAALGGGGPPERELRQLYESGARIAAQEAAAYRAGCACLYALVVRDTTTRLRGVATRPGVRVVDPAPEVRRLERTVFTPPLPEQRDVARPPVDRDLEPSPTPSADTNSRSPEPVPEKRAPAEPEKRAPVEPEKRAPVEPEKRAPVEPEVTSSSPTPAAPGSASAPSPSAVETLLTSADTAAESAPKPTP</sequence>
<dbReference type="EMBL" id="BOPC01000007">
    <property type="protein sequence ID" value="GIJ25294.1"/>
    <property type="molecule type" value="Genomic_DNA"/>
</dbReference>
<proteinExistence type="predicted"/>
<organism evidence="3 4">
    <name type="scientific">Micromonospora qiuiae</name>
    <dbReference type="NCBI Taxonomy" id="502268"/>
    <lineage>
        <taxon>Bacteria</taxon>
        <taxon>Bacillati</taxon>
        <taxon>Actinomycetota</taxon>
        <taxon>Actinomycetes</taxon>
        <taxon>Micromonosporales</taxon>
        <taxon>Micromonosporaceae</taxon>
        <taxon>Micromonospora</taxon>
    </lineage>
</organism>
<evidence type="ECO:0000313" key="4">
    <source>
        <dbReference type="Proteomes" id="UP000653076"/>
    </source>
</evidence>
<evidence type="ECO:0000256" key="2">
    <source>
        <dbReference type="SAM" id="Phobius"/>
    </source>
</evidence>
<keyword evidence="4" id="KW-1185">Reference proteome</keyword>
<feature type="transmembrane region" description="Helical" evidence="2">
    <location>
        <begin position="34"/>
        <end position="53"/>
    </location>
</feature>
<name>A0ABQ4J566_9ACTN</name>
<evidence type="ECO:0000313" key="3">
    <source>
        <dbReference type="EMBL" id="GIJ25294.1"/>
    </source>
</evidence>
<reference evidence="3 4" key="1">
    <citation type="submission" date="2021-01" db="EMBL/GenBank/DDBJ databases">
        <title>Whole genome shotgun sequence of Verrucosispora qiuiae NBRC 106684.</title>
        <authorList>
            <person name="Komaki H."/>
            <person name="Tamura T."/>
        </authorList>
    </citation>
    <scope>NUCLEOTIDE SEQUENCE [LARGE SCALE GENOMIC DNA]</scope>
    <source>
        <strain evidence="3 4">NBRC 106684</strain>
    </source>
</reference>
<feature type="compositionally biased region" description="Low complexity" evidence="1">
    <location>
        <begin position="319"/>
        <end position="345"/>
    </location>
</feature>
<feature type="compositionally biased region" description="Basic and acidic residues" evidence="1">
    <location>
        <begin position="287"/>
        <end position="318"/>
    </location>
</feature>
<feature type="compositionally biased region" description="Basic and acidic residues" evidence="1">
    <location>
        <begin position="256"/>
        <end position="270"/>
    </location>
</feature>
<evidence type="ECO:0008006" key="5">
    <source>
        <dbReference type="Google" id="ProtNLM"/>
    </source>
</evidence>
<evidence type="ECO:0000256" key="1">
    <source>
        <dbReference type="SAM" id="MobiDB-lite"/>
    </source>
</evidence>